<dbReference type="EMBL" id="BAAAHH010000020">
    <property type="protein sequence ID" value="GAA0957891.1"/>
    <property type="molecule type" value="Genomic_DNA"/>
</dbReference>
<dbReference type="InterPro" id="IPR023606">
    <property type="entry name" value="CoA-Trfase_III_dom_1_sf"/>
</dbReference>
<keyword evidence="1" id="KW-0808">Transferase</keyword>
<dbReference type="InterPro" id="IPR050483">
    <property type="entry name" value="CoA-transferase_III_domain"/>
</dbReference>
<sequence>MQPLAGIVVVAVEQAVAAPLCTRHLGDLGARVIKVENRRGGDFARDYDEAVHGMAAHFVWANRNKESLALDLKHPEGRAILARLLAGADVMVQNLAPGAAARLGLDATELRARHPRLITVDISGYGRGGPYALARAYDLLVQSEAGSCAITGTPEDPAKPGIPLADIGAGMYALTSVLTALYARERTGRGASVSVGLFDAVAEWMGFALNQARYGGFDVRPNGLSSPMVSPYGAYRTADGQTLVLGTTNDREWQRLAVHVLDRHDLAADPRYATNSDRVAHRAELDEAIAAWAAGVTLAEGRALAEKAGLGHARLNTPTEVVAHPQLAERNRWREADSPVGPVAVLLPPPECDDWDWRLDAVPALGEHSESILRELGHGPAELERLRAAGVFATPDRPAAP</sequence>
<comment type="caution">
    <text evidence="2">The sequence shown here is derived from an EMBL/GenBank/DDBJ whole genome shotgun (WGS) entry which is preliminary data.</text>
</comment>
<dbReference type="Proteomes" id="UP001500665">
    <property type="component" value="Unassembled WGS sequence"/>
</dbReference>
<dbReference type="PANTHER" id="PTHR48207">
    <property type="entry name" value="SUCCINATE--HYDROXYMETHYLGLUTARATE COA-TRANSFERASE"/>
    <property type="match status" value="1"/>
</dbReference>
<dbReference type="Gene3D" id="3.40.50.10540">
    <property type="entry name" value="Crotonobetainyl-coa:carnitine coa-transferase, domain 1"/>
    <property type="match status" value="1"/>
</dbReference>
<gene>
    <name evidence="2" type="ORF">GCM10009550_45780</name>
</gene>
<accession>A0ABN1RII1</accession>
<evidence type="ECO:0000313" key="3">
    <source>
        <dbReference type="Proteomes" id="UP001500665"/>
    </source>
</evidence>
<evidence type="ECO:0000256" key="1">
    <source>
        <dbReference type="ARBA" id="ARBA00022679"/>
    </source>
</evidence>
<organism evidence="2 3">
    <name type="scientific">Actinocorallia libanotica</name>
    <dbReference type="NCBI Taxonomy" id="46162"/>
    <lineage>
        <taxon>Bacteria</taxon>
        <taxon>Bacillati</taxon>
        <taxon>Actinomycetota</taxon>
        <taxon>Actinomycetes</taxon>
        <taxon>Streptosporangiales</taxon>
        <taxon>Thermomonosporaceae</taxon>
        <taxon>Actinocorallia</taxon>
    </lineage>
</organism>
<dbReference type="RefSeq" id="WP_344242956.1">
    <property type="nucleotide sequence ID" value="NZ_BAAAHH010000020.1"/>
</dbReference>
<protein>
    <submittedName>
        <fullName evidence="2">CaiB/BaiF CoA-transferase family protein</fullName>
    </submittedName>
</protein>
<dbReference type="InterPro" id="IPR003673">
    <property type="entry name" value="CoA-Trfase_fam_III"/>
</dbReference>
<name>A0ABN1RII1_9ACTN</name>
<dbReference type="PANTHER" id="PTHR48207:SF3">
    <property type="entry name" value="SUCCINATE--HYDROXYMETHYLGLUTARATE COA-TRANSFERASE"/>
    <property type="match status" value="1"/>
</dbReference>
<keyword evidence="3" id="KW-1185">Reference proteome</keyword>
<dbReference type="InterPro" id="IPR044855">
    <property type="entry name" value="CoA-Trfase_III_dom3_sf"/>
</dbReference>
<dbReference type="Gene3D" id="3.30.1540.10">
    <property type="entry name" value="formyl-coa transferase, domain 3"/>
    <property type="match status" value="1"/>
</dbReference>
<proteinExistence type="predicted"/>
<dbReference type="SUPFAM" id="SSF89796">
    <property type="entry name" value="CoA-transferase family III (CaiB/BaiF)"/>
    <property type="match status" value="1"/>
</dbReference>
<dbReference type="Pfam" id="PF02515">
    <property type="entry name" value="CoA_transf_3"/>
    <property type="match status" value="1"/>
</dbReference>
<reference evidence="2 3" key="1">
    <citation type="journal article" date="2019" name="Int. J. Syst. Evol. Microbiol.">
        <title>The Global Catalogue of Microorganisms (GCM) 10K type strain sequencing project: providing services to taxonomists for standard genome sequencing and annotation.</title>
        <authorList>
            <consortium name="The Broad Institute Genomics Platform"/>
            <consortium name="The Broad Institute Genome Sequencing Center for Infectious Disease"/>
            <person name="Wu L."/>
            <person name="Ma J."/>
        </authorList>
    </citation>
    <scope>NUCLEOTIDE SEQUENCE [LARGE SCALE GENOMIC DNA]</scope>
    <source>
        <strain evidence="2 3">JCM 10696</strain>
    </source>
</reference>
<evidence type="ECO:0000313" key="2">
    <source>
        <dbReference type="EMBL" id="GAA0957891.1"/>
    </source>
</evidence>